<feature type="transmembrane region" description="Helical" evidence="6">
    <location>
        <begin position="272"/>
        <end position="297"/>
    </location>
</feature>
<comment type="subcellular location">
    <subcellularLocation>
        <location evidence="1">Cell membrane</location>
        <topology evidence="1">Multi-pass membrane protein</topology>
    </subcellularLocation>
</comment>
<protein>
    <submittedName>
        <fullName evidence="7">APC family permease</fullName>
    </submittedName>
</protein>
<sequence length="430" mass="45602">MANSKSSGSLGWASVWALAAGGMVGGGIYTALGVVVSVAGQWTWLSFLISGLIAASSAYCYVSLANKFGESGGAFTYLREINKNGTAGSLSWLLLLGYVLTMAVYAFAFGHYLSFSFNGGPWVTRILALGIMATLIGLNLAGVKKTKKVEIAIVSLNLLALIGLAVFGFMQWDSLKLISGLEPRPVWSAPIGAASIFMAYEGFQLLTYEYKEIRKPKKILKPTIMLALLFVILIYIAVAIGAVMLAGALSIISQKQVSLSVAAQNALGTPGLIIMTVAAVFATAAAINSTLFSSANLSKRVAEDKELPGLFRKTRNDVPYAAVILLGILSAVLAIIGKLSSLVEAASLIFLITFSTVNIIALRYLDDSKKWISYVGIVLAAIIIIILLIRLATVAPIQLGILAFLSLFIIIGRPAMVSSFSSKNKSKPDE</sequence>
<evidence type="ECO:0000313" key="8">
    <source>
        <dbReference type="Proteomes" id="UP001597131"/>
    </source>
</evidence>
<feature type="transmembrane region" description="Helical" evidence="6">
    <location>
        <begin position="397"/>
        <end position="416"/>
    </location>
</feature>
<dbReference type="EMBL" id="JBHTLI010000001">
    <property type="protein sequence ID" value="MFD1095867.1"/>
    <property type="molecule type" value="Genomic_DNA"/>
</dbReference>
<feature type="transmembrane region" description="Helical" evidence="6">
    <location>
        <begin position="153"/>
        <end position="172"/>
    </location>
</feature>
<feature type="transmembrane region" description="Helical" evidence="6">
    <location>
        <begin position="224"/>
        <end position="252"/>
    </location>
</feature>
<accession>A0ABW3NTQ8</accession>
<dbReference type="RefSeq" id="WP_380744955.1">
    <property type="nucleotide sequence ID" value="NZ_JBHTLI010000001.1"/>
</dbReference>
<feature type="transmembrane region" description="Helical" evidence="6">
    <location>
        <begin position="184"/>
        <end position="203"/>
    </location>
</feature>
<keyword evidence="2" id="KW-1003">Cell membrane</keyword>
<feature type="transmembrane region" description="Helical" evidence="6">
    <location>
        <begin position="122"/>
        <end position="141"/>
    </location>
</feature>
<dbReference type="PANTHER" id="PTHR42770">
    <property type="entry name" value="AMINO ACID TRANSPORTER-RELATED"/>
    <property type="match status" value="1"/>
</dbReference>
<keyword evidence="5 6" id="KW-0472">Membrane</keyword>
<proteinExistence type="predicted"/>
<feature type="transmembrane region" description="Helical" evidence="6">
    <location>
        <begin position="85"/>
        <end position="110"/>
    </location>
</feature>
<evidence type="ECO:0000256" key="5">
    <source>
        <dbReference type="ARBA" id="ARBA00023136"/>
    </source>
</evidence>
<evidence type="ECO:0000256" key="4">
    <source>
        <dbReference type="ARBA" id="ARBA00022989"/>
    </source>
</evidence>
<evidence type="ECO:0000313" key="7">
    <source>
        <dbReference type="EMBL" id="MFD1095867.1"/>
    </source>
</evidence>
<dbReference type="Pfam" id="PF13520">
    <property type="entry name" value="AA_permease_2"/>
    <property type="match status" value="1"/>
</dbReference>
<evidence type="ECO:0000256" key="1">
    <source>
        <dbReference type="ARBA" id="ARBA00004651"/>
    </source>
</evidence>
<keyword evidence="8" id="KW-1185">Reference proteome</keyword>
<organism evidence="7 8">
    <name type="scientific">Salegentibacter chungangensis</name>
    <dbReference type="NCBI Taxonomy" id="1335724"/>
    <lineage>
        <taxon>Bacteria</taxon>
        <taxon>Pseudomonadati</taxon>
        <taxon>Bacteroidota</taxon>
        <taxon>Flavobacteriia</taxon>
        <taxon>Flavobacteriales</taxon>
        <taxon>Flavobacteriaceae</taxon>
        <taxon>Salegentibacter</taxon>
    </lineage>
</organism>
<feature type="transmembrane region" description="Helical" evidence="6">
    <location>
        <begin position="345"/>
        <end position="365"/>
    </location>
</feature>
<feature type="transmembrane region" description="Helical" evidence="6">
    <location>
        <begin position="42"/>
        <end position="64"/>
    </location>
</feature>
<dbReference type="PANTHER" id="PTHR42770:SF11">
    <property type="entry name" value="INNER MEMBRANE TRANSPORT PROTEIN YBAT"/>
    <property type="match status" value="1"/>
</dbReference>
<keyword evidence="4 6" id="KW-1133">Transmembrane helix</keyword>
<feature type="transmembrane region" description="Helical" evidence="6">
    <location>
        <begin position="372"/>
        <end position="391"/>
    </location>
</feature>
<evidence type="ECO:0000256" key="6">
    <source>
        <dbReference type="SAM" id="Phobius"/>
    </source>
</evidence>
<gene>
    <name evidence="7" type="ORF">ACFQ3Q_08910</name>
</gene>
<name>A0ABW3NTQ8_9FLAO</name>
<dbReference type="InterPro" id="IPR002293">
    <property type="entry name" value="AA/rel_permease1"/>
</dbReference>
<feature type="transmembrane region" description="Helical" evidence="6">
    <location>
        <begin position="12"/>
        <end position="36"/>
    </location>
</feature>
<feature type="transmembrane region" description="Helical" evidence="6">
    <location>
        <begin position="318"/>
        <end position="339"/>
    </location>
</feature>
<evidence type="ECO:0000256" key="2">
    <source>
        <dbReference type="ARBA" id="ARBA00022475"/>
    </source>
</evidence>
<evidence type="ECO:0000256" key="3">
    <source>
        <dbReference type="ARBA" id="ARBA00022692"/>
    </source>
</evidence>
<dbReference type="InterPro" id="IPR050367">
    <property type="entry name" value="APC_superfamily"/>
</dbReference>
<dbReference type="Proteomes" id="UP001597131">
    <property type="component" value="Unassembled WGS sequence"/>
</dbReference>
<comment type="caution">
    <text evidence="7">The sequence shown here is derived from an EMBL/GenBank/DDBJ whole genome shotgun (WGS) entry which is preliminary data.</text>
</comment>
<keyword evidence="3 6" id="KW-0812">Transmembrane</keyword>
<reference evidence="8" key="1">
    <citation type="journal article" date="2019" name="Int. J. Syst. Evol. Microbiol.">
        <title>The Global Catalogue of Microorganisms (GCM) 10K type strain sequencing project: providing services to taxonomists for standard genome sequencing and annotation.</title>
        <authorList>
            <consortium name="The Broad Institute Genomics Platform"/>
            <consortium name="The Broad Institute Genome Sequencing Center for Infectious Disease"/>
            <person name="Wu L."/>
            <person name="Ma J."/>
        </authorList>
    </citation>
    <scope>NUCLEOTIDE SEQUENCE [LARGE SCALE GENOMIC DNA]</scope>
    <source>
        <strain evidence="8">CCUG 64793</strain>
    </source>
</reference>
<dbReference type="Gene3D" id="1.20.1740.10">
    <property type="entry name" value="Amino acid/polyamine transporter I"/>
    <property type="match status" value="1"/>
</dbReference>
<dbReference type="PIRSF" id="PIRSF006060">
    <property type="entry name" value="AA_transporter"/>
    <property type="match status" value="1"/>
</dbReference>